<dbReference type="InterPro" id="IPR025380">
    <property type="entry name" value="DUF4369"/>
</dbReference>
<evidence type="ECO:0000313" key="7">
    <source>
        <dbReference type="EMBL" id="MBB6003187.1"/>
    </source>
</evidence>
<keyword evidence="5" id="KW-0732">Signal</keyword>
<reference evidence="7 8" key="1">
    <citation type="submission" date="2020-08" db="EMBL/GenBank/DDBJ databases">
        <title>Functional genomics of gut bacteria from endangered species of beetles.</title>
        <authorList>
            <person name="Carlos-Shanley C."/>
        </authorList>
    </citation>
    <scope>NUCLEOTIDE SEQUENCE [LARGE SCALE GENOMIC DNA]</scope>
    <source>
        <strain evidence="7 8">S00070</strain>
    </source>
</reference>
<dbReference type="InterPro" id="IPR050553">
    <property type="entry name" value="Thioredoxin_ResA/DsbE_sf"/>
</dbReference>
<feature type="domain" description="Thioredoxin" evidence="6">
    <location>
        <begin position="335"/>
        <end position="481"/>
    </location>
</feature>
<keyword evidence="8" id="KW-1185">Reference proteome</keyword>
<keyword evidence="7" id="KW-0413">Isomerase</keyword>
<evidence type="ECO:0000259" key="6">
    <source>
        <dbReference type="PROSITE" id="PS51352"/>
    </source>
</evidence>
<dbReference type="GO" id="GO:0017004">
    <property type="term" value="P:cytochrome complex assembly"/>
    <property type="evidence" value="ECO:0007669"/>
    <property type="project" value="UniProtKB-KW"/>
</dbReference>
<dbReference type="Proteomes" id="UP000524404">
    <property type="component" value="Unassembled WGS sequence"/>
</dbReference>
<dbReference type="InterPro" id="IPR013740">
    <property type="entry name" value="Redoxin"/>
</dbReference>
<name>A0A841EG71_9BACT</name>
<evidence type="ECO:0000256" key="5">
    <source>
        <dbReference type="SAM" id="SignalP"/>
    </source>
</evidence>
<dbReference type="Gene3D" id="3.40.30.10">
    <property type="entry name" value="Glutaredoxin"/>
    <property type="match status" value="1"/>
</dbReference>
<dbReference type="PROSITE" id="PS51352">
    <property type="entry name" value="THIOREDOXIN_2"/>
    <property type="match status" value="1"/>
</dbReference>
<organism evidence="7 8">
    <name type="scientific">Arcicella rosea</name>
    <dbReference type="NCBI Taxonomy" id="502909"/>
    <lineage>
        <taxon>Bacteria</taxon>
        <taxon>Pseudomonadati</taxon>
        <taxon>Bacteroidota</taxon>
        <taxon>Cytophagia</taxon>
        <taxon>Cytophagales</taxon>
        <taxon>Flectobacillaceae</taxon>
        <taxon>Arcicella</taxon>
    </lineage>
</organism>
<gene>
    <name evidence="7" type="ORF">HNP25_001839</name>
</gene>
<evidence type="ECO:0000313" key="8">
    <source>
        <dbReference type="Proteomes" id="UP000524404"/>
    </source>
</evidence>
<proteinExistence type="predicted"/>
<dbReference type="PANTHER" id="PTHR42852:SF6">
    <property type="entry name" value="THIOL:DISULFIDE INTERCHANGE PROTEIN DSBE"/>
    <property type="match status" value="1"/>
</dbReference>
<dbReference type="InterPro" id="IPR013766">
    <property type="entry name" value="Thioredoxin_domain"/>
</dbReference>
<dbReference type="PANTHER" id="PTHR42852">
    <property type="entry name" value="THIOL:DISULFIDE INTERCHANGE PROTEIN DSBE"/>
    <property type="match status" value="1"/>
</dbReference>
<dbReference type="Pfam" id="PF14289">
    <property type="entry name" value="DUF4369"/>
    <property type="match status" value="1"/>
</dbReference>
<feature type="chain" id="PRO_5032679097" evidence="5">
    <location>
        <begin position="19"/>
        <end position="481"/>
    </location>
</feature>
<dbReference type="RefSeq" id="WP_184133489.1">
    <property type="nucleotide sequence ID" value="NZ_JACHKT010000010.1"/>
</dbReference>
<evidence type="ECO:0000256" key="4">
    <source>
        <dbReference type="ARBA" id="ARBA00023284"/>
    </source>
</evidence>
<evidence type="ECO:0000256" key="3">
    <source>
        <dbReference type="ARBA" id="ARBA00023157"/>
    </source>
</evidence>
<dbReference type="GO" id="GO:0016853">
    <property type="term" value="F:isomerase activity"/>
    <property type="evidence" value="ECO:0007669"/>
    <property type="project" value="UniProtKB-KW"/>
</dbReference>
<sequence length="481" mass="55427">MKKIFSVLLILSYTFTFAQEVSISGKVENLSKGDTLALMYDPLLLGVNPSIQKLVINSDNQFKFKLNIPNQAIVELKLKEQSVLLFVEKGNQITLEIDGKDFSNSLKVNGNNALENDFLIKFYQQFKSDFTTSLMLKKVNSMSIDVLEMDLFEAKKVQSDFYKNYPEQSKFSEVFKKYIENQIRWNYWSYILAYPIIRGNANQAQTQVISLPNSVLETLDEKKIQDESALLSLSYRNFLIHYITYFNSKAHGFVKYADVNKAMEDKHLFAREHLPTKPYQYYLAYLLDTQCQFCLPSVVRNTFSALSATPNSEAYTNLVKAKCGEIMSKNDEAIKAKEEEGKWFKAITPDGKELSLASLKGKVIYLDFWASWCGPCRKEFPFSKLLQEKLSEKQRKEVVFLYISIDEVEENWRKGMKDLQIENQKNVYSKGGWESGAAKFFKLESIPRYMLMDKKGNIVDSDAKRPSDPKILSDILKLLGE</sequence>
<evidence type="ECO:0000256" key="2">
    <source>
        <dbReference type="ARBA" id="ARBA00022748"/>
    </source>
</evidence>
<dbReference type="InterPro" id="IPR036249">
    <property type="entry name" value="Thioredoxin-like_sf"/>
</dbReference>
<feature type="signal peptide" evidence="5">
    <location>
        <begin position="1"/>
        <end position="18"/>
    </location>
</feature>
<comment type="caution">
    <text evidence="7">The sequence shown here is derived from an EMBL/GenBank/DDBJ whole genome shotgun (WGS) entry which is preliminary data.</text>
</comment>
<comment type="subcellular location">
    <subcellularLocation>
        <location evidence="1">Cell envelope</location>
    </subcellularLocation>
</comment>
<accession>A0A841EG71</accession>
<keyword evidence="3" id="KW-1015">Disulfide bond</keyword>
<dbReference type="AlphaFoldDB" id="A0A841EG71"/>
<dbReference type="EMBL" id="JACHKT010000010">
    <property type="protein sequence ID" value="MBB6003187.1"/>
    <property type="molecule type" value="Genomic_DNA"/>
</dbReference>
<protein>
    <submittedName>
        <fullName evidence="7">Thiol-disulfide isomerase/thioredoxin</fullName>
    </submittedName>
</protein>
<dbReference type="SUPFAM" id="SSF52833">
    <property type="entry name" value="Thioredoxin-like"/>
    <property type="match status" value="1"/>
</dbReference>
<dbReference type="CDD" id="cd02966">
    <property type="entry name" value="TlpA_like_family"/>
    <property type="match status" value="1"/>
</dbReference>
<keyword evidence="4" id="KW-0676">Redox-active center</keyword>
<keyword evidence="2" id="KW-0201">Cytochrome c-type biogenesis</keyword>
<dbReference type="Pfam" id="PF08534">
    <property type="entry name" value="Redoxin"/>
    <property type="match status" value="1"/>
</dbReference>
<evidence type="ECO:0000256" key="1">
    <source>
        <dbReference type="ARBA" id="ARBA00004196"/>
    </source>
</evidence>
<dbReference type="GO" id="GO:0030313">
    <property type="term" value="C:cell envelope"/>
    <property type="evidence" value="ECO:0007669"/>
    <property type="project" value="UniProtKB-SubCell"/>
</dbReference>